<feature type="transmembrane region" description="Helical" evidence="1">
    <location>
        <begin position="12"/>
        <end position="31"/>
    </location>
</feature>
<reference evidence="2" key="1">
    <citation type="submission" date="2018-11" db="EMBL/GenBank/DDBJ databases">
        <title>A distinct lineage of giant viruses engineers rhodopsin photosystems in predatory marine eukaryotes.</title>
        <authorList>
            <person name="Needham D.M."/>
            <person name="Yoshizawa S."/>
            <person name="Hosaka T."/>
            <person name="Poirier C."/>
            <person name="Choi C.-J."/>
            <person name="Hehenberger E."/>
            <person name="Irwin N.A.T."/>
            <person name="Wilken S."/>
            <person name="Yung C.-M."/>
            <person name="Bachy C."/>
            <person name="Kurihara R."/>
            <person name="Nakajima Y."/>
            <person name="Kojima K."/>
            <person name="Kimura-Someya T."/>
            <person name="Leonard G."/>
            <person name="Malmstrom R.R."/>
            <person name="Mende D."/>
            <person name="Olson D.K."/>
            <person name="Sudo Y."/>
            <person name="Sudek S."/>
            <person name="Richards T.A."/>
            <person name="DeLong E.F."/>
            <person name="Keeling P.J."/>
            <person name="Santoro A.E."/>
            <person name="Shirouzu M."/>
            <person name="Iwasaki W."/>
            <person name="Worden A.Z."/>
        </authorList>
    </citation>
    <scope>NUCLEOTIDE SEQUENCE</scope>
</reference>
<keyword evidence="1" id="KW-0472">Membrane</keyword>
<evidence type="ECO:0000313" key="2">
    <source>
        <dbReference type="EMBL" id="QDY52278.1"/>
    </source>
</evidence>
<feature type="transmembrane region" description="Helical" evidence="1">
    <location>
        <begin position="51"/>
        <end position="78"/>
    </location>
</feature>
<sequence>MSIYQKIHNLNNSKVFAGILMILMNLGSKYIALELSETQEEFLSNIVIRRIVIFVVAFIATRDIIISLTLTGVFILLVSGLFNDNSNLCIIKKHNPQTKIVTKDDVMKAKKIINKYEKQEKLKKTLKK</sequence>
<protein>
    <submittedName>
        <fullName evidence="2">Uncharacterized protein</fullName>
    </submittedName>
</protein>
<keyword evidence="1" id="KW-1133">Transmembrane helix</keyword>
<proteinExistence type="predicted"/>
<organism evidence="2">
    <name type="scientific">Mimiviridae sp. ChoanoV1</name>
    <dbReference type="NCBI Taxonomy" id="2596887"/>
    <lineage>
        <taxon>Viruses</taxon>
        <taxon>Varidnaviria</taxon>
        <taxon>Bamfordvirae</taxon>
        <taxon>Nucleocytoviricota</taxon>
        <taxon>Megaviricetes</taxon>
        <taxon>Imitervirales</taxon>
        <taxon>Schizomimiviridae</taxon>
    </lineage>
</organism>
<dbReference type="EMBL" id="MK250089">
    <property type="protein sequence ID" value="QDY52278.1"/>
    <property type="molecule type" value="Genomic_DNA"/>
</dbReference>
<evidence type="ECO:0000256" key="1">
    <source>
        <dbReference type="SAM" id="Phobius"/>
    </source>
</evidence>
<accession>A0A5B8IFR7</accession>
<name>A0A5B8IFR7_9VIRU</name>
<keyword evidence="1" id="KW-0812">Transmembrane</keyword>
<gene>
    <name evidence="2" type="ORF">5_75</name>
</gene>